<organism evidence="2 3">
    <name type="scientific">Microbacterium limosum</name>
    <dbReference type="NCBI Taxonomy" id="3079935"/>
    <lineage>
        <taxon>Bacteria</taxon>
        <taxon>Bacillati</taxon>
        <taxon>Actinomycetota</taxon>
        <taxon>Actinomycetes</taxon>
        <taxon>Micrococcales</taxon>
        <taxon>Microbacteriaceae</taxon>
        <taxon>Microbacterium</taxon>
    </lineage>
</organism>
<reference evidence="2 3" key="1">
    <citation type="submission" date="2023-10" db="EMBL/GenBank/DDBJ databases">
        <title>Y20.</title>
        <authorList>
            <person name="Zhang G."/>
            <person name="Ding Y."/>
        </authorList>
    </citation>
    <scope>NUCLEOTIDE SEQUENCE [LARGE SCALE GENOMIC DNA]</scope>
    <source>
        <strain evidence="2 3">Y20</strain>
    </source>
</reference>
<sequence>MDRALGRRFDRPRRRALALTMVVAVLCTEAHGLSAAAAPSHRAGPHDGIIEARTEAVWQWPLPPPRRIARPYVAPVHDYAAGHRGIDIQPLGDDAGGRVVTAPADGVIAFAGRVVDRSVVTIDHGDGLVSTVEPVEPLWPAGTAVRAGEPIAHLSVGGHTTPGNLHLGARRHGRYLNPLALLGDLPRAVLLPLGSAPAAPGAGDLGR</sequence>
<keyword evidence="3" id="KW-1185">Reference proteome</keyword>
<dbReference type="KEGG" id="mliy:RYJ27_04950"/>
<dbReference type="AlphaFoldDB" id="A0AAU0MK70"/>
<dbReference type="RefSeq" id="WP_330171637.1">
    <property type="nucleotide sequence ID" value="NZ_CP137080.1"/>
</dbReference>
<dbReference type="InterPro" id="IPR016047">
    <property type="entry name" value="M23ase_b-sheet_dom"/>
</dbReference>
<proteinExistence type="predicted"/>
<feature type="domain" description="M23ase beta-sheet core" evidence="1">
    <location>
        <begin position="82"/>
        <end position="178"/>
    </location>
</feature>
<evidence type="ECO:0000313" key="3">
    <source>
        <dbReference type="Proteomes" id="UP001329313"/>
    </source>
</evidence>
<dbReference type="EC" id="3.4.-.-" evidence="2"/>
<dbReference type="InterPro" id="IPR011055">
    <property type="entry name" value="Dup_hybrid_motif"/>
</dbReference>
<name>A0AAU0MK70_9MICO</name>
<evidence type="ECO:0000313" key="2">
    <source>
        <dbReference type="EMBL" id="WOQ70557.1"/>
    </source>
</evidence>
<evidence type="ECO:0000259" key="1">
    <source>
        <dbReference type="Pfam" id="PF01551"/>
    </source>
</evidence>
<dbReference type="EMBL" id="CP137080">
    <property type="protein sequence ID" value="WOQ70557.1"/>
    <property type="molecule type" value="Genomic_DNA"/>
</dbReference>
<dbReference type="GO" id="GO:0016787">
    <property type="term" value="F:hydrolase activity"/>
    <property type="evidence" value="ECO:0007669"/>
    <property type="project" value="UniProtKB-KW"/>
</dbReference>
<dbReference type="Proteomes" id="UP001329313">
    <property type="component" value="Chromosome"/>
</dbReference>
<dbReference type="SUPFAM" id="SSF51261">
    <property type="entry name" value="Duplicated hybrid motif"/>
    <property type="match status" value="1"/>
</dbReference>
<dbReference type="Gene3D" id="2.70.70.10">
    <property type="entry name" value="Glucose Permease (Domain IIA)"/>
    <property type="match status" value="1"/>
</dbReference>
<accession>A0AAU0MK70</accession>
<dbReference type="Pfam" id="PF01551">
    <property type="entry name" value="Peptidase_M23"/>
    <property type="match status" value="1"/>
</dbReference>
<dbReference type="CDD" id="cd12797">
    <property type="entry name" value="M23_peptidase"/>
    <property type="match status" value="1"/>
</dbReference>
<keyword evidence="2" id="KW-0378">Hydrolase</keyword>
<protein>
    <submittedName>
        <fullName evidence="2">M23 family metallopeptidase</fullName>
        <ecNumber evidence="2">3.4.-.-</ecNumber>
    </submittedName>
</protein>
<gene>
    <name evidence="2" type="ORF">RYJ27_04950</name>
</gene>